<proteinExistence type="predicted"/>
<dbReference type="InterPro" id="IPR018247">
    <property type="entry name" value="EF_Hand_1_Ca_BS"/>
</dbReference>
<gene>
    <name evidence="3" type="ORF">FBUS_01905</name>
</gene>
<evidence type="ECO:0000313" key="4">
    <source>
        <dbReference type="Proteomes" id="UP000728185"/>
    </source>
</evidence>
<evidence type="ECO:0000313" key="3">
    <source>
        <dbReference type="EMBL" id="KAA0192029.1"/>
    </source>
</evidence>
<reference evidence="3" key="1">
    <citation type="submission" date="2019-05" db="EMBL/GenBank/DDBJ databases">
        <title>Annotation for the trematode Fasciolopsis buski.</title>
        <authorList>
            <person name="Choi Y.-J."/>
        </authorList>
    </citation>
    <scope>NUCLEOTIDE SEQUENCE</scope>
    <source>
        <strain evidence="3">HT</strain>
        <tissue evidence="3">Whole worm</tissue>
    </source>
</reference>
<dbReference type="Gene3D" id="1.10.238.10">
    <property type="entry name" value="EF-hand"/>
    <property type="match status" value="1"/>
</dbReference>
<organism evidence="3 4">
    <name type="scientific">Fasciolopsis buskii</name>
    <dbReference type="NCBI Taxonomy" id="27845"/>
    <lineage>
        <taxon>Eukaryota</taxon>
        <taxon>Metazoa</taxon>
        <taxon>Spiralia</taxon>
        <taxon>Lophotrochozoa</taxon>
        <taxon>Platyhelminthes</taxon>
        <taxon>Trematoda</taxon>
        <taxon>Digenea</taxon>
        <taxon>Plagiorchiida</taxon>
        <taxon>Echinostomata</taxon>
        <taxon>Echinostomatoidea</taxon>
        <taxon>Fasciolidae</taxon>
        <taxon>Fasciolopsis</taxon>
    </lineage>
</organism>
<evidence type="ECO:0000256" key="1">
    <source>
        <dbReference type="ARBA" id="ARBA00022837"/>
    </source>
</evidence>
<keyword evidence="1" id="KW-0106">Calcium</keyword>
<feature type="domain" description="EF-hand" evidence="2">
    <location>
        <begin position="5"/>
        <end position="40"/>
    </location>
</feature>
<dbReference type="InterPro" id="IPR002048">
    <property type="entry name" value="EF_hand_dom"/>
</dbReference>
<dbReference type="EMBL" id="LUCM01005951">
    <property type="protein sequence ID" value="KAA0192029.1"/>
    <property type="molecule type" value="Genomic_DNA"/>
</dbReference>
<accession>A0A8E0RZ89</accession>
<dbReference type="CDD" id="cd00051">
    <property type="entry name" value="EFh"/>
    <property type="match status" value="1"/>
</dbReference>
<dbReference type="SUPFAM" id="SSF47473">
    <property type="entry name" value="EF-hand"/>
    <property type="match status" value="1"/>
</dbReference>
<evidence type="ECO:0000259" key="2">
    <source>
        <dbReference type="PROSITE" id="PS50222"/>
    </source>
</evidence>
<dbReference type="PROSITE" id="PS00018">
    <property type="entry name" value="EF_HAND_1"/>
    <property type="match status" value="2"/>
</dbReference>
<dbReference type="PROSITE" id="PS50222">
    <property type="entry name" value="EF_HAND_2"/>
    <property type="match status" value="2"/>
</dbReference>
<dbReference type="InterPro" id="IPR011992">
    <property type="entry name" value="EF-hand-dom_pair"/>
</dbReference>
<dbReference type="Pfam" id="PF13499">
    <property type="entry name" value="EF-hand_7"/>
    <property type="match status" value="1"/>
</dbReference>
<dbReference type="GO" id="GO:0005509">
    <property type="term" value="F:calcium ion binding"/>
    <property type="evidence" value="ECO:0007669"/>
    <property type="project" value="InterPro"/>
</dbReference>
<dbReference type="AlphaFoldDB" id="A0A8E0RZ89"/>
<name>A0A8E0RZ89_9TREM</name>
<comment type="caution">
    <text evidence="3">The sequence shown here is derived from an EMBL/GenBank/DDBJ whole genome shotgun (WGS) entry which is preliminary data.</text>
</comment>
<keyword evidence="4" id="KW-1185">Reference proteome</keyword>
<dbReference type="Proteomes" id="UP000728185">
    <property type="component" value="Unassembled WGS sequence"/>
</dbReference>
<dbReference type="SMART" id="SM00054">
    <property type="entry name" value="EFh"/>
    <property type="match status" value="2"/>
</dbReference>
<protein>
    <recommendedName>
        <fullName evidence="2">EF-hand domain-containing protein</fullName>
    </recommendedName>
</protein>
<feature type="domain" description="EF-hand" evidence="2">
    <location>
        <begin position="41"/>
        <end position="72"/>
    </location>
</feature>
<sequence>MSRAPTRQEVEALLKELDKNNDKKVSVDELKAFLDSAKCTLDKKKIQTFINANDTDGDGMLNLEELITILSS</sequence>
<dbReference type="OrthoDB" id="293868at2759"/>